<evidence type="ECO:0000313" key="2">
    <source>
        <dbReference type="Proteomes" id="UP000785679"/>
    </source>
</evidence>
<reference evidence="1" key="1">
    <citation type="submission" date="2019-06" db="EMBL/GenBank/DDBJ databases">
        <authorList>
            <person name="Zheng W."/>
        </authorList>
    </citation>
    <scope>NUCLEOTIDE SEQUENCE</scope>
    <source>
        <strain evidence="1">QDHG01</strain>
    </source>
</reference>
<gene>
    <name evidence="1" type="ORF">FGO68_gene2038</name>
</gene>
<evidence type="ECO:0000313" key="1">
    <source>
        <dbReference type="EMBL" id="TNV77353.1"/>
    </source>
</evidence>
<proteinExistence type="predicted"/>
<keyword evidence="2" id="KW-1185">Reference proteome</keyword>
<dbReference type="Proteomes" id="UP000785679">
    <property type="component" value="Unassembled WGS sequence"/>
</dbReference>
<name>A0A8J8NM45_HALGN</name>
<accession>A0A8J8NM45</accession>
<organism evidence="1 2">
    <name type="scientific">Halteria grandinella</name>
    <dbReference type="NCBI Taxonomy" id="5974"/>
    <lineage>
        <taxon>Eukaryota</taxon>
        <taxon>Sar</taxon>
        <taxon>Alveolata</taxon>
        <taxon>Ciliophora</taxon>
        <taxon>Intramacronucleata</taxon>
        <taxon>Spirotrichea</taxon>
        <taxon>Stichotrichia</taxon>
        <taxon>Sporadotrichida</taxon>
        <taxon>Halteriidae</taxon>
        <taxon>Halteria</taxon>
    </lineage>
</organism>
<dbReference type="AlphaFoldDB" id="A0A8J8NM45"/>
<sequence length="185" mass="20590">MKNTALNSESKYKVQIQMSVFNWYGAITDRLYIWGISSPTVGIQNNGAVNISAALALNQITDFSRSINHWTVHRGMTTNGKGNNLKIERQNEIDFHVQMLGYESIINLKSVTVLIPIQIKAIVNQKIKAISMAGLISGQSKMSLSLQNILKIFKPSQLNPIRNNGTIAPSIRTPAKISSLYYLQN</sequence>
<comment type="caution">
    <text evidence="1">The sequence shown here is derived from an EMBL/GenBank/DDBJ whole genome shotgun (WGS) entry which is preliminary data.</text>
</comment>
<dbReference type="EMBL" id="RRYP01012058">
    <property type="protein sequence ID" value="TNV77353.1"/>
    <property type="molecule type" value="Genomic_DNA"/>
</dbReference>
<protein>
    <submittedName>
        <fullName evidence="1">Uncharacterized protein</fullName>
    </submittedName>
</protein>